<keyword evidence="1" id="KW-0444">Lipid biosynthesis</keyword>
<proteinExistence type="predicted"/>
<comment type="caution">
    <text evidence="4">The sequence shown here is derived from an EMBL/GenBank/DDBJ whole genome shotgun (WGS) entry which is preliminary data.</text>
</comment>
<sequence length="198" mass="22752">MNYLAHAYLSFNIPEILAGNMISDFVKGKKQYDYPLAIQVGIRLHRAIDTFTDSHPFTKQAKTFFQPAVGAYSGAFVDVAYDHFLAKDAKEFIDDTSLQAFATSTYVSLNGLAPILPERFVALLPSMQQHNWLYNYQFMDGIESSFKNVARKATYLDNFDACFQLFQAHYISLEWCYANFFKDVKKMAISFLRVEGYF</sequence>
<name>A0ABV8Q3I0_9BACT</name>
<evidence type="ECO:0000256" key="3">
    <source>
        <dbReference type="ARBA" id="ARBA00023098"/>
    </source>
</evidence>
<evidence type="ECO:0000313" key="4">
    <source>
        <dbReference type="EMBL" id="MFC4233516.1"/>
    </source>
</evidence>
<keyword evidence="5" id="KW-1185">Reference proteome</keyword>
<dbReference type="EMBL" id="JBHSDC010000031">
    <property type="protein sequence ID" value="MFC4233516.1"/>
    <property type="molecule type" value="Genomic_DNA"/>
</dbReference>
<keyword evidence="2" id="KW-0378">Hydrolase</keyword>
<organism evidence="4 5">
    <name type="scientific">Parasediminibacterium paludis</name>
    <dbReference type="NCBI Taxonomy" id="908966"/>
    <lineage>
        <taxon>Bacteria</taxon>
        <taxon>Pseudomonadati</taxon>
        <taxon>Bacteroidota</taxon>
        <taxon>Chitinophagia</taxon>
        <taxon>Chitinophagales</taxon>
        <taxon>Chitinophagaceae</taxon>
        <taxon>Parasediminibacterium</taxon>
    </lineage>
</organism>
<evidence type="ECO:0000256" key="1">
    <source>
        <dbReference type="ARBA" id="ARBA00022516"/>
    </source>
</evidence>
<dbReference type="RefSeq" id="WP_379015831.1">
    <property type="nucleotide sequence ID" value="NZ_JBHSDC010000031.1"/>
</dbReference>
<dbReference type="PANTHER" id="PTHR38764">
    <property type="entry name" value="ACYL CARRIER PROTEIN PHOSPHODIESTERASE"/>
    <property type="match status" value="1"/>
</dbReference>
<keyword evidence="3" id="KW-0443">Lipid metabolism</keyword>
<gene>
    <name evidence="4" type="ORF">ACFOW1_16565</name>
</gene>
<reference evidence="5" key="1">
    <citation type="journal article" date="2019" name="Int. J. Syst. Evol. Microbiol.">
        <title>The Global Catalogue of Microorganisms (GCM) 10K type strain sequencing project: providing services to taxonomists for standard genome sequencing and annotation.</title>
        <authorList>
            <consortium name="The Broad Institute Genomics Platform"/>
            <consortium name="The Broad Institute Genome Sequencing Center for Infectious Disease"/>
            <person name="Wu L."/>
            <person name="Ma J."/>
        </authorList>
    </citation>
    <scope>NUCLEOTIDE SEQUENCE [LARGE SCALE GENOMIC DNA]</scope>
    <source>
        <strain evidence="5">CECT 8010</strain>
    </source>
</reference>
<dbReference type="InterPro" id="IPR007431">
    <property type="entry name" value="ACP_PD"/>
</dbReference>
<evidence type="ECO:0000256" key="2">
    <source>
        <dbReference type="ARBA" id="ARBA00022801"/>
    </source>
</evidence>
<dbReference type="Proteomes" id="UP001595906">
    <property type="component" value="Unassembled WGS sequence"/>
</dbReference>
<accession>A0ABV8Q3I0</accession>
<evidence type="ECO:0000313" key="5">
    <source>
        <dbReference type="Proteomes" id="UP001595906"/>
    </source>
</evidence>
<dbReference type="PANTHER" id="PTHR38764:SF1">
    <property type="entry name" value="ACYL CARRIER PROTEIN PHOSPHODIESTERASE"/>
    <property type="match status" value="1"/>
</dbReference>
<dbReference type="Pfam" id="PF04336">
    <property type="entry name" value="ACP_PD"/>
    <property type="match status" value="1"/>
</dbReference>
<protein>
    <submittedName>
        <fullName evidence="4">ACP phosphodiesterase</fullName>
    </submittedName>
</protein>
<dbReference type="PIRSF" id="PIRSF011489">
    <property type="entry name" value="DUF479"/>
    <property type="match status" value="1"/>
</dbReference>